<dbReference type="SUPFAM" id="SSF48452">
    <property type="entry name" value="TPR-like"/>
    <property type="match status" value="2"/>
</dbReference>
<gene>
    <name evidence="2" type="ORF">G0Q06_14130</name>
</gene>
<keyword evidence="1" id="KW-1133">Transmembrane helix</keyword>
<name>A0A6B2M618_9BACT</name>
<evidence type="ECO:0008006" key="4">
    <source>
        <dbReference type="Google" id="ProtNLM"/>
    </source>
</evidence>
<feature type="transmembrane region" description="Helical" evidence="1">
    <location>
        <begin position="129"/>
        <end position="152"/>
    </location>
</feature>
<feature type="transmembrane region" description="Helical" evidence="1">
    <location>
        <begin position="45"/>
        <end position="63"/>
    </location>
</feature>
<dbReference type="Proteomes" id="UP000478417">
    <property type="component" value="Unassembled WGS sequence"/>
</dbReference>
<keyword evidence="3" id="KW-1185">Reference proteome</keyword>
<reference evidence="2 3" key="1">
    <citation type="submission" date="2020-02" db="EMBL/GenBank/DDBJ databases">
        <title>Albibacoteraceae fam. nov., the first described family within the subdivision 4 Verrucomicrobia.</title>
        <authorList>
            <person name="Xi F."/>
        </authorList>
    </citation>
    <scope>NUCLEOTIDE SEQUENCE [LARGE SCALE GENOMIC DNA]</scope>
    <source>
        <strain evidence="2 3">CK1056</strain>
    </source>
</reference>
<evidence type="ECO:0000313" key="2">
    <source>
        <dbReference type="EMBL" id="NDV63597.1"/>
    </source>
</evidence>
<keyword evidence="1" id="KW-0812">Transmembrane</keyword>
<keyword evidence="1" id="KW-0472">Membrane</keyword>
<dbReference type="PROSITE" id="PS51375">
    <property type="entry name" value="PPR"/>
    <property type="match status" value="1"/>
</dbReference>
<sequence>MDSSKVGHLAALLLISIKQLVESPETEQTPEKQTTFLGELKRRKVFRVAATYAVVSWLIIQVASATFSDFGIPTWAFRFVVLMVLLGFPVAVILAWAFELTPGGVKKSADVDRDKSDEAEPGLNRRRNWYAIGMAAALPTLIFGTLSIFFYLSKSDPAPEATTSAAVSTERPYVIGTLAVLPFTIISDEPGIKVTAEGLHDEMLTVLSGMDPLDVVSRTSTLRFGDFTASIPEIGQSLNANFIVEGSIQSIGQKLRLTLQLIEAATDNHIWAKSFDRDPADAEDLIQFNKEIAFELSIRVYQALEAAYPPSDKAREIRDARLAELDEQLQARYVEFWDFTAPDSQERSLAIKGIIAEIVRLDPDNPEAYDKLTGISYSDQIFGLRNRFDPDWRKEFYLILKHAYAVNPDGFDVNKHLGIYYIHYENRPNQAIPYSKKAIQLEKESRGVVDVYTYYALLESLYATGQHAAALEIVEQAKEEGLTVFSGVTWFWAQAYTLNGRYQEAVDFLDAKIAEVRSGNTALQDDPETILLNYGFMKAQIQALWSGNRSYFDSFFQDNEDNKAMTDLPRAYYAFYSGNYAEALGYMSGLDQEQLSLWRLSEMRAWIYLKSGNEALAQSYFRGFFKEMEESLEGRWTARYRPDVHAAQRSYAHACLGEKQAALEWADKALERTDPSRNFSDYFESMLKLAISFTVIGESDRACQLVDQILSSPSGITTGNLLVDFGLQPLRDNPAFQEVIRKHGDQLKDPAILEKFFGEP</sequence>
<dbReference type="InterPro" id="IPR011990">
    <property type="entry name" value="TPR-like_helical_dom_sf"/>
</dbReference>
<dbReference type="EMBL" id="JAAGNX010000003">
    <property type="protein sequence ID" value="NDV63597.1"/>
    <property type="molecule type" value="Genomic_DNA"/>
</dbReference>
<feature type="transmembrane region" description="Helical" evidence="1">
    <location>
        <begin position="75"/>
        <end position="98"/>
    </location>
</feature>
<proteinExistence type="predicted"/>
<evidence type="ECO:0000313" key="3">
    <source>
        <dbReference type="Proteomes" id="UP000478417"/>
    </source>
</evidence>
<comment type="caution">
    <text evidence="2">The sequence shown here is derived from an EMBL/GenBank/DDBJ whole genome shotgun (WGS) entry which is preliminary data.</text>
</comment>
<dbReference type="Gene3D" id="1.25.40.10">
    <property type="entry name" value="Tetratricopeptide repeat domain"/>
    <property type="match status" value="2"/>
</dbReference>
<organism evidence="2 3">
    <name type="scientific">Oceanipulchritudo coccoides</name>
    <dbReference type="NCBI Taxonomy" id="2706888"/>
    <lineage>
        <taxon>Bacteria</taxon>
        <taxon>Pseudomonadati</taxon>
        <taxon>Verrucomicrobiota</taxon>
        <taxon>Opitutia</taxon>
        <taxon>Puniceicoccales</taxon>
        <taxon>Oceanipulchritudinaceae</taxon>
        <taxon>Oceanipulchritudo</taxon>
    </lineage>
</organism>
<evidence type="ECO:0000256" key="1">
    <source>
        <dbReference type="SAM" id="Phobius"/>
    </source>
</evidence>
<accession>A0A6B2M618</accession>
<dbReference type="AlphaFoldDB" id="A0A6B2M618"/>
<protein>
    <recommendedName>
        <fullName evidence="4">TolB-like protein</fullName>
    </recommendedName>
</protein>
<dbReference type="RefSeq" id="WP_163967329.1">
    <property type="nucleotide sequence ID" value="NZ_JAAGNX010000003.1"/>
</dbReference>
<dbReference type="InterPro" id="IPR002885">
    <property type="entry name" value="PPR_rpt"/>
</dbReference>